<feature type="compositionally biased region" description="Acidic residues" evidence="1">
    <location>
        <begin position="166"/>
        <end position="178"/>
    </location>
</feature>
<evidence type="ECO:0000313" key="4">
    <source>
        <dbReference type="Proteomes" id="UP000005408"/>
    </source>
</evidence>
<dbReference type="SUPFAM" id="SSF56219">
    <property type="entry name" value="DNase I-like"/>
    <property type="match status" value="1"/>
</dbReference>
<dbReference type="InterPro" id="IPR027417">
    <property type="entry name" value="P-loop_NTPase"/>
</dbReference>
<dbReference type="InterPro" id="IPR049163">
    <property type="entry name" value="Pif1-like_2B_dom"/>
</dbReference>
<feature type="compositionally biased region" description="Acidic residues" evidence="1">
    <location>
        <begin position="62"/>
        <end position="74"/>
    </location>
</feature>
<accession>A0A8W8HYF7</accession>
<feature type="region of interest" description="Disordered" evidence="1">
    <location>
        <begin position="25"/>
        <end position="194"/>
    </location>
</feature>
<name>A0A8W8HYF7_MAGGI</name>
<dbReference type="SUPFAM" id="SSF52540">
    <property type="entry name" value="P-loop containing nucleoside triphosphate hydrolases"/>
    <property type="match status" value="1"/>
</dbReference>
<dbReference type="EnsemblMetazoa" id="G11699.1">
    <property type="protein sequence ID" value="G11699.1:cds"/>
    <property type="gene ID" value="G11699"/>
</dbReference>
<dbReference type="PANTHER" id="PTHR47642">
    <property type="entry name" value="ATP-DEPENDENT DNA HELICASE"/>
    <property type="match status" value="1"/>
</dbReference>
<organism evidence="3 4">
    <name type="scientific">Magallana gigas</name>
    <name type="common">Pacific oyster</name>
    <name type="synonym">Crassostrea gigas</name>
    <dbReference type="NCBI Taxonomy" id="29159"/>
    <lineage>
        <taxon>Eukaryota</taxon>
        <taxon>Metazoa</taxon>
        <taxon>Spiralia</taxon>
        <taxon>Lophotrochozoa</taxon>
        <taxon>Mollusca</taxon>
        <taxon>Bivalvia</taxon>
        <taxon>Autobranchia</taxon>
        <taxon>Pteriomorphia</taxon>
        <taxon>Ostreida</taxon>
        <taxon>Ostreoidea</taxon>
        <taxon>Ostreidae</taxon>
        <taxon>Magallana</taxon>
    </lineage>
</organism>
<evidence type="ECO:0000259" key="2">
    <source>
        <dbReference type="Pfam" id="PF21530"/>
    </source>
</evidence>
<dbReference type="InterPro" id="IPR051055">
    <property type="entry name" value="PIF1_helicase"/>
</dbReference>
<feature type="domain" description="DNA helicase Pif1-like 2B" evidence="2">
    <location>
        <begin position="611"/>
        <end position="643"/>
    </location>
</feature>
<dbReference type="CDD" id="cd18809">
    <property type="entry name" value="SF1_C_RecD"/>
    <property type="match status" value="1"/>
</dbReference>
<keyword evidence="4" id="KW-1185">Reference proteome</keyword>
<dbReference type="Gene3D" id="3.60.10.10">
    <property type="entry name" value="Endonuclease/exonuclease/phosphatase"/>
    <property type="match status" value="1"/>
</dbReference>
<feature type="compositionally biased region" description="Basic and acidic residues" evidence="1">
    <location>
        <begin position="144"/>
        <end position="160"/>
    </location>
</feature>
<dbReference type="InterPro" id="IPR036691">
    <property type="entry name" value="Endo/exonu/phosph_ase_sf"/>
</dbReference>
<evidence type="ECO:0000313" key="3">
    <source>
        <dbReference type="EnsemblMetazoa" id="G11699.1:cds"/>
    </source>
</evidence>
<feature type="compositionally biased region" description="Basic and acidic residues" evidence="1">
    <location>
        <begin position="40"/>
        <end position="56"/>
    </location>
</feature>
<dbReference type="Pfam" id="PF21530">
    <property type="entry name" value="Pif1_2B_dom"/>
    <property type="match status" value="1"/>
</dbReference>
<reference evidence="3" key="1">
    <citation type="submission" date="2022-08" db="UniProtKB">
        <authorList>
            <consortium name="EnsemblMetazoa"/>
        </authorList>
    </citation>
    <scope>IDENTIFICATION</scope>
    <source>
        <strain evidence="3">05x7-T-G4-1.051#20</strain>
    </source>
</reference>
<dbReference type="Proteomes" id="UP000005408">
    <property type="component" value="Unassembled WGS sequence"/>
</dbReference>
<sequence length="1161" mass="132092">MFRSQKTNPHFADIEIKDDIFKSGEYLDDSENYSAVDSSGADKERESEPGNNDHNESNINAECDDPDTEEEESTEESHDFAPPLDTSIYKTGADKERESEPGNNDHNESNINAECDDPDTEEEESTEESHDFAPPLDTSIYKTGADKEKESEPGNNDHNESNISAECDDPDTEEEESTEESHDFAPPLDTSLQPSDLTQYYADQNPNSIFCIAPAEGNTPTKVIHSEGHAFPIHFPNGKKTYTDKRNTKISMKRYRVIANSTHTEEADLEEESKTETGKKIRLLHNMGTITRRTKKDAVIRYPKFSQSKDPEKYYFNLLRLYCPHRENRFLPSEYNSFQQYYETGKLGLMLVCNIVNENMKQFQKLTDQLDETWSLMKDMPPLEEAWAQVAPNSEQERIENEEEKELLDDEEFLSAVDIPEMKSTPQTNKNSYSQNVYTEPNPNTITDEKLLQMYRLLNKEQMELLNFIKEWCLQIPPVFGKSLLCVDAGALPQDLWTLFKVHKLQKIMRQKEDLLFAEALNINRTKGRDDPMNQDVENLLRSRLETSNCPSDAIHIFSTNEQVRHHNLSKLQQLGKPIISMTAVDILHSPSGKVFQRQTPFENLDTCLQSELKLATGARVMLTVNIDTSDGLVNGTLGTVIDIVNGSMPYGFPEYIVLQFDDEHIGNNYRIRNTTQPCNDKCVPFRILSQKVPYKTGYITRFQFPFTLSWACTIHKVQGQTFKEVAVSLKRVFKGGMAYVALSRVTHLKGLHLLDYDPSVIYADSSVKQSLDQMEVLSLTDSVLQPNEREDNFLLLHHNVQSLRKHFPDVKKMLEFYSPNVFCATETWLGEDSNQTCYDVDGFNLESVNSVQDRGAGAAVYIKIDTSFHIVKTDAKDDYEMICIFFPKISTMVATVYRHCNASLASFLHVPQCLLDICKTNNIPKIVVLGDFNNSTGEISRSFLSLEFQQIPDKRKTIVGFEADSFTPQFPLPYTPFMTTLYQHLGLTARVVDMWCGNNNTLHLVQWLQTVGFNVVPTLGTQQYSVSCGYVAANTAWIFHNTNKWLEVEIQPTLDKCIIHQYNSIIGIPGHEPTFLMDTQIIEILAHLHNAESSSVPFTWIDGPMPINFFILGLRRSLSGRKTRKDSNLRIAIVNTTPTDSSTVLSGDHWITVAYKLCSV</sequence>
<protein>
    <recommendedName>
        <fullName evidence="2">DNA helicase Pif1-like 2B domain-containing protein</fullName>
    </recommendedName>
</protein>
<proteinExistence type="predicted"/>
<dbReference type="PANTHER" id="PTHR47642:SF3">
    <property type="entry name" value="ATP-DEPENDENT DNA HELICASE"/>
    <property type="match status" value="1"/>
</dbReference>
<dbReference type="AlphaFoldDB" id="A0A8W8HYF7"/>
<evidence type="ECO:0000256" key="1">
    <source>
        <dbReference type="SAM" id="MobiDB-lite"/>
    </source>
</evidence>
<feature type="compositionally biased region" description="Basic and acidic residues" evidence="1">
    <location>
        <begin position="92"/>
        <end position="108"/>
    </location>
</feature>
<feature type="compositionally biased region" description="Acidic residues" evidence="1">
    <location>
        <begin position="114"/>
        <end position="126"/>
    </location>
</feature>